<dbReference type="RefSeq" id="WP_002693221.1">
    <property type="nucleotide sequence ID" value="NZ_CM001797.1"/>
</dbReference>
<sequence>MNEKLKKIQKEKQNIISAMNDPNLCIGTASTYSRISGYYRPIQGAWNDGKAQEYKERKEYKLWQDHEKQQRN</sequence>
<organism evidence="1">
    <name type="scientific">Treponema denticola OTK</name>
    <dbReference type="NCBI Taxonomy" id="999434"/>
    <lineage>
        <taxon>Bacteria</taxon>
        <taxon>Pseudomonadati</taxon>
        <taxon>Spirochaetota</taxon>
        <taxon>Spirochaetia</taxon>
        <taxon>Spirochaetales</taxon>
        <taxon>Treponemataceae</taxon>
        <taxon>Treponema</taxon>
    </lineage>
</organism>
<name>A0A0F6MNC8_TREDN</name>
<dbReference type="HOGENOM" id="CLU_2721090_0_0_12"/>
<dbReference type="EMBL" id="AGDY01000009">
    <property type="protein sequence ID" value="EMB20708.1"/>
    <property type="molecule type" value="Genomic_DNA"/>
</dbReference>
<dbReference type="Pfam" id="PF13597">
    <property type="entry name" value="NRDD"/>
    <property type="match status" value="1"/>
</dbReference>
<gene>
    <name evidence="1" type="ORF">HMPREF9723_02168</name>
</gene>
<proteinExistence type="predicted"/>
<dbReference type="GO" id="GO:0006260">
    <property type="term" value="P:DNA replication"/>
    <property type="evidence" value="ECO:0007669"/>
    <property type="project" value="InterPro"/>
</dbReference>
<dbReference type="GO" id="GO:0008998">
    <property type="term" value="F:ribonucleoside-triphosphate reductase (thioredoxin) activity"/>
    <property type="evidence" value="ECO:0007669"/>
    <property type="project" value="InterPro"/>
</dbReference>
<evidence type="ECO:0000313" key="1">
    <source>
        <dbReference type="EMBL" id="EMB20708.1"/>
    </source>
</evidence>
<protein>
    <submittedName>
        <fullName evidence="1">Uncharacterized protein</fullName>
    </submittedName>
</protein>
<dbReference type="AlphaFoldDB" id="A0A0F6MNC8"/>
<dbReference type="Proteomes" id="UP000011701">
    <property type="component" value="Chromosome"/>
</dbReference>
<dbReference type="PATRIC" id="fig|999434.4.peg.2257"/>
<comment type="caution">
    <text evidence="1">The sequence shown here is derived from an EMBL/GenBank/DDBJ whole genome shotgun (WGS) entry which is preliminary data.</text>
</comment>
<reference evidence="1" key="1">
    <citation type="submission" date="2012-01" db="EMBL/GenBank/DDBJ databases">
        <title>The Genome Sequence of Treponema denticola OTK.</title>
        <authorList>
            <consortium name="The Broad Institute Genome Sequencing Platform"/>
            <person name="Earl A."/>
            <person name="Ward D."/>
            <person name="Feldgarden M."/>
            <person name="Gevers D."/>
            <person name="Blanton J.M."/>
            <person name="Fenno C.J."/>
            <person name="Baranova O.V."/>
            <person name="Mathney J."/>
            <person name="Dewhirst F.E."/>
            <person name="Izard J."/>
            <person name="Young S.K."/>
            <person name="Zeng Q."/>
            <person name="Gargeya S."/>
            <person name="Fitzgerald M."/>
            <person name="Haas B."/>
            <person name="Abouelleil A."/>
            <person name="Alvarado L."/>
            <person name="Arachchi H.M."/>
            <person name="Berlin A."/>
            <person name="Chapman S.B."/>
            <person name="Gearin G."/>
            <person name="Goldberg J."/>
            <person name="Griggs A."/>
            <person name="Gujja S."/>
            <person name="Hansen M."/>
            <person name="Heiman D."/>
            <person name="Howarth C."/>
            <person name="Larimer J."/>
            <person name="Lui A."/>
            <person name="MacDonald P.J.P."/>
            <person name="McCowen C."/>
            <person name="Montmayeur A."/>
            <person name="Murphy C."/>
            <person name="Neiman D."/>
            <person name="Pearson M."/>
            <person name="Priest M."/>
            <person name="Roberts A."/>
            <person name="Saif S."/>
            <person name="Shea T."/>
            <person name="Sisk P."/>
            <person name="Stolte C."/>
            <person name="Sykes S."/>
            <person name="Wortman J."/>
            <person name="Nusbaum C."/>
            <person name="Birren B."/>
        </authorList>
    </citation>
    <scope>NUCLEOTIDE SEQUENCE [LARGE SCALE GENOMIC DNA]</scope>
    <source>
        <strain evidence="1">OTK</strain>
    </source>
</reference>
<dbReference type="InterPro" id="IPR012833">
    <property type="entry name" value="NrdD"/>
</dbReference>
<accession>A0A0F6MNC8</accession>